<feature type="site" description="Electron transfer via tryptophanyl radical" evidence="13">
    <location>
        <position position="389"/>
    </location>
</feature>
<dbReference type="SUPFAM" id="SSF48173">
    <property type="entry name" value="Cryptochrome/photolyase FAD-binding domain"/>
    <property type="match status" value="1"/>
</dbReference>
<sequence length="478" mass="53039">MNRQLVWLRSDLRCADNPALHTALAKGPVIACFVLSPAQWQQHDDAACKVDFWLRNLTALQVELAALNIPLKLLDCPLWQDLPSALLCFCQQHEISAVHVNHEYPVNEQTRDARCAEALGQHGIGFYPQHGNALAAPGSVLTNAGGVFKVFSQFRKCLFKHWEISGTPTPLPYPQAQAPLPISSDAVPSQVAGFAKPSQALIDLWPAGSAAAHERLRQFTEQHLHAYKDQRDLPALPGTSQLSAYLVAGVLSLRQCLYSAQMANQGHYADGSAGAVHWISELIWREFYLHITAGYPRVSRHRAFRPETELVAWRDAPDDLAAWQQGRTGVPIVDAAMRQLLATGWMHNRLRMISAMFLTKNLLIDWREGERWFMQHLIDGDLAANNGGWQWSASTGTDAAPYFRVFNPVSQSQRNDPDGAFIRHWLPELNSLDNKAIHQPPQGLFAPSGYPAPIVDLASSRERAIAAFQALPKASEVA</sequence>
<comment type="similarity">
    <text evidence="2">Belongs to the DNA photolyase class-1 family.</text>
</comment>
<dbReference type="InterPro" id="IPR036134">
    <property type="entry name" value="Crypto/Photolyase_FAD-like_sf"/>
</dbReference>
<feature type="domain" description="Photolyase/cryptochrome alpha/beta" evidence="15">
    <location>
        <begin position="2"/>
        <end position="134"/>
    </location>
</feature>
<dbReference type="EC" id="4.1.99.3" evidence="3"/>
<dbReference type="PANTHER" id="PTHR11455">
    <property type="entry name" value="CRYPTOCHROME"/>
    <property type="match status" value="1"/>
</dbReference>
<evidence type="ECO:0000256" key="7">
    <source>
        <dbReference type="ARBA" id="ARBA00022991"/>
    </source>
</evidence>
<reference evidence="16 17" key="1">
    <citation type="submission" date="2016-10" db="EMBL/GenBank/DDBJ databases">
        <authorList>
            <person name="de Groot N.N."/>
        </authorList>
    </citation>
    <scope>NUCLEOTIDE SEQUENCE [LARGE SCALE GENOMIC DNA]</scope>
    <source>
        <strain evidence="16 17">JCM 19513</strain>
    </source>
</reference>
<comment type="cofactor">
    <cofactor evidence="1">
        <name>(6R)-5,10-methylene-5,6,7,8-tetrahydrofolate</name>
        <dbReference type="ChEBI" id="CHEBI:15636"/>
    </cofactor>
</comment>
<dbReference type="AlphaFoldDB" id="A0A1H7GH02"/>
<dbReference type="Gene3D" id="1.10.579.10">
    <property type="entry name" value="DNA Cyclobutane Dipyrimidine Photolyase, subunit A, domain 3"/>
    <property type="match status" value="1"/>
</dbReference>
<evidence type="ECO:0000256" key="9">
    <source>
        <dbReference type="ARBA" id="ARBA00033999"/>
    </source>
</evidence>
<dbReference type="STRING" id="1429083.GCA_001885685_02652"/>
<dbReference type="PROSITE" id="PS00394">
    <property type="entry name" value="DNA_PHOTOLYASES_1_1"/>
    <property type="match status" value="1"/>
</dbReference>
<feature type="binding site" evidence="12">
    <location>
        <begin position="281"/>
        <end position="288"/>
    </location>
    <ligand>
        <name>FAD</name>
        <dbReference type="ChEBI" id="CHEBI:57692"/>
    </ligand>
</feature>
<dbReference type="PANTHER" id="PTHR11455:SF9">
    <property type="entry name" value="CRYPTOCHROME CIRCADIAN CLOCK 5 ISOFORM X1"/>
    <property type="match status" value="1"/>
</dbReference>
<proteinExistence type="inferred from homology"/>
<feature type="binding site" evidence="12">
    <location>
        <begin position="239"/>
        <end position="243"/>
    </location>
    <ligand>
        <name>FAD</name>
        <dbReference type="ChEBI" id="CHEBI:57692"/>
    </ligand>
</feature>
<dbReference type="InterPro" id="IPR005101">
    <property type="entry name" value="Cryptochr/Photolyase_FAD-bd"/>
</dbReference>
<dbReference type="NCBIfam" id="NF007955">
    <property type="entry name" value="PRK10674.1"/>
    <property type="match status" value="1"/>
</dbReference>
<dbReference type="EMBL" id="FOAS01000002">
    <property type="protein sequence ID" value="SEK36807.1"/>
    <property type="molecule type" value="Genomic_DNA"/>
</dbReference>
<dbReference type="InterPro" id="IPR002081">
    <property type="entry name" value="Cryptochrome/DNA_photolyase_1"/>
</dbReference>
<comment type="cofactor">
    <cofactor evidence="12">
        <name>FAD</name>
        <dbReference type="ChEBI" id="CHEBI:57692"/>
    </cofactor>
    <text evidence="12">Binds 1 FAD per subunit.</text>
</comment>
<evidence type="ECO:0000256" key="4">
    <source>
        <dbReference type="ARBA" id="ARBA00014046"/>
    </source>
</evidence>
<protein>
    <recommendedName>
        <fullName evidence="4">Deoxyribodipyrimidine photo-lyase</fullName>
        <ecNumber evidence="3">4.1.99.3</ecNumber>
    </recommendedName>
    <alternativeName>
        <fullName evidence="8">DNA photolyase</fullName>
    </alternativeName>
    <alternativeName>
        <fullName evidence="11">Photoreactivating enzyme</fullName>
    </alternativeName>
</protein>
<feature type="binding site" evidence="12">
    <location>
        <position position="227"/>
    </location>
    <ligand>
        <name>FAD</name>
        <dbReference type="ChEBI" id="CHEBI:57692"/>
    </ligand>
</feature>
<comment type="catalytic activity">
    <reaction evidence="9">
        <text>cyclobutadipyrimidine (in DNA) = 2 pyrimidine residues (in DNA).</text>
        <dbReference type="EC" id="4.1.99.3"/>
    </reaction>
</comment>
<dbReference type="Gene3D" id="3.40.50.620">
    <property type="entry name" value="HUPs"/>
    <property type="match status" value="1"/>
</dbReference>
<organism evidence="16 17">
    <name type="scientific">Atopomonas hussainii</name>
    <dbReference type="NCBI Taxonomy" id="1429083"/>
    <lineage>
        <taxon>Bacteria</taxon>
        <taxon>Pseudomonadati</taxon>
        <taxon>Pseudomonadota</taxon>
        <taxon>Gammaproteobacteria</taxon>
        <taxon>Pseudomonadales</taxon>
        <taxon>Pseudomonadaceae</taxon>
        <taxon>Atopomonas</taxon>
    </lineage>
</organism>
<dbReference type="GO" id="GO:0003904">
    <property type="term" value="F:deoxyribodipyrimidine photo-lyase activity"/>
    <property type="evidence" value="ECO:0007669"/>
    <property type="project" value="UniProtKB-EC"/>
</dbReference>
<evidence type="ECO:0000256" key="8">
    <source>
        <dbReference type="ARBA" id="ARBA00031671"/>
    </source>
</evidence>
<dbReference type="Pfam" id="PF03441">
    <property type="entry name" value="FAD_binding_7"/>
    <property type="match status" value="1"/>
</dbReference>
<dbReference type="InterPro" id="IPR036155">
    <property type="entry name" value="Crypto/Photolyase_N_sf"/>
</dbReference>
<evidence type="ECO:0000256" key="13">
    <source>
        <dbReference type="PIRSR" id="PIRSR602081-2"/>
    </source>
</evidence>
<dbReference type="GO" id="GO:0000719">
    <property type="term" value="P:photoreactive repair"/>
    <property type="evidence" value="ECO:0007669"/>
    <property type="project" value="UniProtKB-ARBA"/>
</dbReference>
<dbReference type="GO" id="GO:0003677">
    <property type="term" value="F:DNA binding"/>
    <property type="evidence" value="ECO:0007669"/>
    <property type="project" value="TreeGrafter"/>
</dbReference>
<keyword evidence="5 12" id="KW-0285">Flavoprotein</keyword>
<evidence type="ECO:0000256" key="2">
    <source>
        <dbReference type="ARBA" id="ARBA00005862"/>
    </source>
</evidence>
<dbReference type="PRINTS" id="PR00147">
    <property type="entry name" value="DNAPHOTLYASE"/>
</dbReference>
<keyword evidence="6 12" id="KW-0274">FAD</keyword>
<dbReference type="PROSITE" id="PS51645">
    <property type="entry name" value="PHR_CRY_ALPHA_BETA"/>
    <property type="match status" value="1"/>
</dbReference>
<evidence type="ECO:0000256" key="12">
    <source>
        <dbReference type="PIRSR" id="PIRSR602081-1"/>
    </source>
</evidence>
<evidence type="ECO:0000256" key="11">
    <source>
        <dbReference type="ARBA" id="ARBA00083107"/>
    </source>
</evidence>
<keyword evidence="17" id="KW-1185">Reference proteome</keyword>
<dbReference type="GO" id="GO:0071949">
    <property type="term" value="F:FAD binding"/>
    <property type="evidence" value="ECO:0007669"/>
    <property type="project" value="TreeGrafter"/>
</dbReference>
<dbReference type="Gene3D" id="1.25.40.80">
    <property type="match status" value="1"/>
</dbReference>
<gene>
    <name evidence="16" type="ORF">SAMN05216214_10262</name>
</gene>
<evidence type="ECO:0000313" key="17">
    <source>
        <dbReference type="Proteomes" id="UP000185766"/>
    </source>
</evidence>
<feature type="site" description="Electron transfer via tryptophanyl radical" evidence="13">
    <location>
        <position position="313"/>
    </location>
</feature>
<evidence type="ECO:0000313" key="16">
    <source>
        <dbReference type="EMBL" id="SEK36807.1"/>
    </source>
</evidence>
<keyword evidence="16" id="KW-0456">Lyase</keyword>
<evidence type="ECO:0000259" key="15">
    <source>
        <dbReference type="PROSITE" id="PS51645"/>
    </source>
</evidence>
<evidence type="ECO:0000256" key="5">
    <source>
        <dbReference type="ARBA" id="ARBA00022630"/>
    </source>
</evidence>
<dbReference type="Pfam" id="PF00875">
    <property type="entry name" value="DNA_photolyase"/>
    <property type="match status" value="1"/>
</dbReference>
<evidence type="ECO:0000256" key="1">
    <source>
        <dbReference type="ARBA" id="ARBA00001932"/>
    </source>
</evidence>
<comment type="function">
    <text evidence="10">Involved in repair of UV radiation-induced DNA damage. Catalyzes the light-dependent monomerization (300-600 nm) of cyclobutyl pyrimidine dimers (in cis-syn configuration), which are formed between adjacent bases on the same DNA strand upon exposure to ultraviolet radiation.</text>
</comment>
<evidence type="ECO:0000256" key="6">
    <source>
        <dbReference type="ARBA" id="ARBA00022827"/>
    </source>
</evidence>
<feature type="binding site" evidence="12">
    <location>
        <position position="278"/>
    </location>
    <ligand>
        <name>FAD</name>
        <dbReference type="ChEBI" id="CHEBI:57692"/>
    </ligand>
</feature>
<dbReference type="InterPro" id="IPR018394">
    <property type="entry name" value="DNA_photolyase_1_CS_C"/>
</dbReference>
<accession>A0A1H7GH02</accession>
<name>A0A1H7GH02_9GAMM</name>
<feature type="binding site" evidence="12">
    <location>
        <begin position="379"/>
        <end position="381"/>
    </location>
    <ligand>
        <name>FAD</name>
        <dbReference type="ChEBI" id="CHEBI:57692"/>
    </ligand>
</feature>
<dbReference type="GO" id="GO:0009416">
    <property type="term" value="P:response to light stimulus"/>
    <property type="evidence" value="ECO:0007669"/>
    <property type="project" value="TreeGrafter"/>
</dbReference>
<keyword evidence="7 14" id="KW-0157">Chromophore</keyword>
<comment type="similarity">
    <text evidence="14">Belongs to the DNA photolyase family.</text>
</comment>
<feature type="site" description="Electron transfer via tryptophanyl radical" evidence="13">
    <location>
        <position position="366"/>
    </location>
</feature>
<dbReference type="SUPFAM" id="SSF52425">
    <property type="entry name" value="Cryptochrome/photolyase, N-terminal domain"/>
    <property type="match status" value="1"/>
</dbReference>
<dbReference type="Proteomes" id="UP000185766">
    <property type="component" value="Unassembled WGS sequence"/>
</dbReference>
<dbReference type="InterPro" id="IPR006050">
    <property type="entry name" value="DNA_photolyase_N"/>
</dbReference>
<dbReference type="FunFam" id="1.10.579.10:FF:000003">
    <property type="entry name" value="Deoxyribodipyrimidine photo-lyase"/>
    <property type="match status" value="1"/>
</dbReference>
<dbReference type="RefSeq" id="WP_074864520.1">
    <property type="nucleotide sequence ID" value="NZ_FOAS01000002.1"/>
</dbReference>
<evidence type="ECO:0000256" key="14">
    <source>
        <dbReference type="RuleBase" id="RU004182"/>
    </source>
</evidence>
<dbReference type="InterPro" id="IPR014729">
    <property type="entry name" value="Rossmann-like_a/b/a_fold"/>
</dbReference>
<evidence type="ECO:0000256" key="10">
    <source>
        <dbReference type="ARBA" id="ARBA00059220"/>
    </source>
</evidence>
<evidence type="ECO:0000256" key="3">
    <source>
        <dbReference type="ARBA" id="ARBA00013149"/>
    </source>
</evidence>